<feature type="transmembrane region" description="Helical" evidence="1">
    <location>
        <begin position="31"/>
        <end position="56"/>
    </location>
</feature>
<keyword evidence="1" id="KW-0472">Membrane</keyword>
<dbReference type="InParanoid" id="U5DKC2"/>
<protein>
    <submittedName>
        <fullName evidence="2">Uncharacterized protein</fullName>
    </submittedName>
</protein>
<evidence type="ECO:0000256" key="1">
    <source>
        <dbReference type="SAM" id="Phobius"/>
    </source>
</evidence>
<dbReference type="RefSeq" id="WP_022605649.1">
    <property type="nucleotide sequence ID" value="NZ_ASSJ01000031.1"/>
</dbReference>
<proteinExistence type="predicted"/>
<sequence length="66" mass="7201">MLFVVKVLGLSGAIAVFIRLYGMERTLQPDATAAMMGVLTLPLLIAAVLVTRWLAIDRTESPQSNR</sequence>
<evidence type="ECO:0000313" key="3">
    <source>
        <dbReference type="Proteomes" id="UP000016960"/>
    </source>
</evidence>
<evidence type="ECO:0000313" key="2">
    <source>
        <dbReference type="EMBL" id="ERN42111.1"/>
    </source>
</evidence>
<accession>U5DKC2</accession>
<gene>
    <name evidence="2" type="ORF">KR51_00012000</name>
</gene>
<reference evidence="2 3" key="1">
    <citation type="submission" date="2013-05" db="EMBL/GenBank/DDBJ databases">
        <title>Draft genome sequence of Rubidibacter lacunae KORDI 51-2.</title>
        <authorList>
            <person name="Choi D.H."/>
            <person name="Noh J.H."/>
            <person name="Kwon K.-K."/>
            <person name="Lee J.-H."/>
            <person name="Ryu J.-Y."/>
        </authorList>
    </citation>
    <scope>NUCLEOTIDE SEQUENCE [LARGE SCALE GENOMIC DNA]</scope>
    <source>
        <strain evidence="2 3">KORDI 51-2</strain>
    </source>
</reference>
<keyword evidence="3" id="KW-1185">Reference proteome</keyword>
<organism evidence="2 3">
    <name type="scientific">Rubidibacter lacunae KORDI 51-2</name>
    <dbReference type="NCBI Taxonomy" id="582515"/>
    <lineage>
        <taxon>Bacteria</taxon>
        <taxon>Bacillati</taxon>
        <taxon>Cyanobacteriota</taxon>
        <taxon>Cyanophyceae</taxon>
        <taxon>Oscillatoriophycideae</taxon>
        <taxon>Chroococcales</taxon>
        <taxon>Aphanothecaceae</taxon>
        <taxon>Rubidibacter</taxon>
    </lineage>
</organism>
<comment type="caution">
    <text evidence="2">The sequence shown here is derived from an EMBL/GenBank/DDBJ whole genome shotgun (WGS) entry which is preliminary data.</text>
</comment>
<dbReference type="EMBL" id="ASSJ01000031">
    <property type="protein sequence ID" value="ERN42111.1"/>
    <property type="molecule type" value="Genomic_DNA"/>
</dbReference>
<name>U5DKC2_9CHRO</name>
<dbReference type="Proteomes" id="UP000016960">
    <property type="component" value="Unassembled WGS sequence"/>
</dbReference>
<keyword evidence="1" id="KW-1133">Transmembrane helix</keyword>
<keyword evidence="1" id="KW-0812">Transmembrane</keyword>
<dbReference type="AlphaFoldDB" id="U5DKC2"/>